<name>A0A484BHK6_DRONA</name>
<feature type="region of interest" description="Disordered" evidence="1">
    <location>
        <begin position="184"/>
        <end position="205"/>
    </location>
</feature>
<comment type="caution">
    <text evidence="2">The sequence shown here is derived from an EMBL/GenBank/DDBJ whole genome shotgun (WGS) entry which is preliminary data.</text>
</comment>
<dbReference type="EMBL" id="LSRL02000035">
    <property type="protein sequence ID" value="TDG48248.1"/>
    <property type="molecule type" value="Genomic_DNA"/>
</dbReference>
<reference evidence="2 3" key="1">
    <citation type="journal article" date="2019" name="J. Hered.">
        <title>An Improved Genome Assembly for Drosophila navojoa, the Basal Species in the mojavensis Cluster.</title>
        <authorList>
            <person name="Vanderlinde T."/>
            <person name="Dupim E.G."/>
            <person name="Nazario-Yepiz N.O."/>
            <person name="Carvalho A.B."/>
        </authorList>
    </citation>
    <scope>NUCLEOTIDE SEQUENCE [LARGE SCALE GENOMIC DNA]</scope>
    <source>
        <strain evidence="2">Navoj_Jal97</strain>
        <tissue evidence="2">Whole organism</tissue>
    </source>
</reference>
<organism evidence="2 3">
    <name type="scientific">Drosophila navojoa</name>
    <name type="common">Fruit fly</name>
    <dbReference type="NCBI Taxonomy" id="7232"/>
    <lineage>
        <taxon>Eukaryota</taxon>
        <taxon>Metazoa</taxon>
        <taxon>Ecdysozoa</taxon>
        <taxon>Arthropoda</taxon>
        <taxon>Hexapoda</taxon>
        <taxon>Insecta</taxon>
        <taxon>Pterygota</taxon>
        <taxon>Neoptera</taxon>
        <taxon>Endopterygota</taxon>
        <taxon>Diptera</taxon>
        <taxon>Brachycera</taxon>
        <taxon>Muscomorpha</taxon>
        <taxon>Ephydroidea</taxon>
        <taxon>Drosophilidae</taxon>
        <taxon>Drosophila</taxon>
    </lineage>
</organism>
<keyword evidence="3" id="KW-1185">Reference proteome</keyword>
<feature type="compositionally biased region" description="Low complexity" evidence="1">
    <location>
        <begin position="186"/>
        <end position="205"/>
    </location>
</feature>
<dbReference type="OrthoDB" id="10055806at2759"/>
<evidence type="ECO:0000256" key="1">
    <source>
        <dbReference type="SAM" id="MobiDB-lite"/>
    </source>
</evidence>
<dbReference type="InterPro" id="IPR013783">
    <property type="entry name" value="Ig-like_fold"/>
</dbReference>
<proteinExistence type="predicted"/>
<sequence length="205" mass="22509">MFEQASWGHLSRSTLHLAKIQAQPVGFCVTSAGGSRRGGLSPAPAIGGANCHVRLTGKSVITHLRLRAQQWLALELELELELETQPAAEGGGQRHKLCQFADAAAVKRRGALPRQSLSTVAVEAVLGRTASLPCDIEPEAKDDRVYMVLWFRESAGKPLYSLQSGTKPEPYLEPCLGFSLHLTASHQRQQQQHQQQQQQQQQKLS</sequence>
<dbReference type="AlphaFoldDB" id="A0A484BHK6"/>
<protein>
    <recommendedName>
        <fullName evidence="4">Ig-like domain-containing protein</fullName>
    </recommendedName>
</protein>
<dbReference type="STRING" id="7232.A0A484BHK6"/>
<evidence type="ECO:0000313" key="3">
    <source>
        <dbReference type="Proteomes" id="UP000295192"/>
    </source>
</evidence>
<evidence type="ECO:0008006" key="4">
    <source>
        <dbReference type="Google" id="ProtNLM"/>
    </source>
</evidence>
<gene>
    <name evidence="2" type="ORF">AWZ03_005423</name>
</gene>
<dbReference type="Gene3D" id="2.60.40.10">
    <property type="entry name" value="Immunoglobulins"/>
    <property type="match status" value="1"/>
</dbReference>
<dbReference type="Proteomes" id="UP000295192">
    <property type="component" value="Unassembled WGS sequence"/>
</dbReference>
<accession>A0A484BHK6</accession>
<evidence type="ECO:0000313" key="2">
    <source>
        <dbReference type="EMBL" id="TDG48248.1"/>
    </source>
</evidence>